<dbReference type="RefSeq" id="WP_349134438.1">
    <property type="nucleotide sequence ID" value="NZ_JBBMFF010000039.1"/>
</dbReference>
<dbReference type="InterPro" id="IPR027954">
    <property type="entry name" value="Transcobalamin-like_C"/>
</dbReference>
<name>A0ABV1G2T6_9FIRM</name>
<dbReference type="Proteomes" id="UP001491552">
    <property type="component" value="Unassembled WGS sequence"/>
</dbReference>
<evidence type="ECO:0000313" key="4">
    <source>
        <dbReference type="Proteomes" id="UP001491552"/>
    </source>
</evidence>
<accession>A0ABV1G2T6</accession>
<evidence type="ECO:0000259" key="2">
    <source>
        <dbReference type="Pfam" id="PF14478"/>
    </source>
</evidence>
<dbReference type="EMBL" id="JBBMFF010000039">
    <property type="protein sequence ID" value="MEQ2509722.1"/>
    <property type="molecule type" value="Genomic_DNA"/>
</dbReference>
<feature type="domain" description="Transcobalamin-like C-terminal" evidence="2">
    <location>
        <begin position="159"/>
        <end position="236"/>
    </location>
</feature>
<organism evidence="3 4">
    <name type="scientific">Faecousia intestinalis</name>
    <dbReference type="NCBI Taxonomy" id="3133167"/>
    <lineage>
        <taxon>Bacteria</taxon>
        <taxon>Bacillati</taxon>
        <taxon>Bacillota</taxon>
        <taxon>Clostridia</taxon>
        <taxon>Eubacteriales</taxon>
        <taxon>Oscillospiraceae</taxon>
        <taxon>Faecousia</taxon>
    </lineage>
</organism>
<keyword evidence="4" id="KW-1185">Reference proteome</keyword>
<feature type="region of interest" description="Disordered" evidence="1">
    <location>
        <begin position="55"/>
        <end position="117"/>
    </location>
</feature>
<dbReference type="Pfam" id="PF14478">
    <property type="entry name" value="DUF4430"/>
    <property type="match status" value="1"/>
</dbReference>
<protein>
    <submittedName>
        <fullName evidence="3">DUF4430 domain-containing protein</fullName>
    </submittedName>
</protein>
<reference evidence="3 4" key="1">
    <citation type="submission" date="2024-03" db="EMBL/GenBank/DDBJ databases">
        <title>Human intestinal bacterial collection.</title>
        <authorList>
            <person name="Pauvert C."/>
            <person name="Hitch T.C.A."/>
            <person name="Clavel T."/>
        </authorList>
    </citation>
    <scope>NUCLEOTIDE SEQUENCE [LARGE SCALE GENOMIC DNA]</scope>
    <source>
        <strain evidence="3 4">CLA-AA-H192</strain>
    </source>
</reference>
<feature type="compositionally biased region" description="Low complexity" evidence="1">
    <location>
        <begin position="56"/>
        <end position="105"/>
    </location>
</feature>
<dbReference type="Gene3D" id="2.170.130.30">
    <property type="match status" value="1"/>
</dbReference>
<gene>
    <name evidence="3" type="ORF">WMO66_00430</name>
</gene>
<comment type="caution">
    <text evidence="3">The sequence shown here is derived from an EMBL/GenBank/DDBJ whole genome shotgun (WGS) entry which is preliminary data.</text>
</comment>
<proteinExistence type="predicted"/>
<evidence type="ECO:0000256" key="1">
    <source>
        <dbReference type="SAM" id="MobiDB-lite"/>
    </source>
</evidence>
<evidence type="ECO:0000313" key="3">
    <source>
        <dbReference type="EMBL" id="MEQ2509722.1"/>
    </source>
</evidence>
<sequence length="244" mass="25980">MKLFHSWKRWQLIALVCVVLTAVLTLVFVLQGGGGDTQPTGGTEGLQLATETLGDVTEPPETAAPTEKPTAASTEATEAPTEVSTEATKATEAPTAVTQPATEAPTEPPATEPAAPSCTVSISCTTVLDNWDKLSEAKRSIVPSNGIILGTVTVELQEDDTVFSVLQRVVSDYNIQMEYSVSPLYQTTYIEGLGNLYEKDCGARSGWMFAVNGVFPNYGASDCTVQDGDSIRWLYTCDLGSDLS</sequence>